<dbReference type="InParanoid" id="A0A0C2WZH0"/>
<reference evidence="1 2" key="1">
    <citation type="submission" date="2014-04" db="EMBL/GenBank/DDBJ databases">
        <title>Evolutionary Origins and Diversification of the Mycorrhizal Mutualists.</title>
        <authorList>
            <consortium name="DOE Joint Genome Institute"/>
            <consortium name="Mycorrhizal Genomics Consortium"/>
            <person name="Kohler A."/>
            <person name="Kuo A."/>
            <person name="Nagy L.G."/>
            <person name="Floudas D."/>
            <person name="Copeland A."/>
            <person name="Barry K.W."/>
            <person name="Cichocki N."/>
            <person name="Veneault-Fourrey C."/>
            <person name="LaButti K."/>
            <person name="Lindquist E.A."/>
            <person name="Lipzen A."/>
            <person name="Lundell T."/>
            <person name="Morin E."/>
            <person name="Murat C."/>
            <person name="Riley R."/>
            <person name="Ohm R."/>
            <person name="Sun H."/>
            <person name="Tunlid A."/>
            <person name="Henrissat B."/>
            <person name="Grigoriev I.V."/>
            <person name="Hibbett D.S."/>
            <person name="Martin F."/>
        </authorList>
    </citation>
    <scope>NUCLEOTIDE SEQUENCE [LARGE SCALE GENOMIC DNA]</scope>
    <source>
        <strain evidence="1 2">Koide BX008</strain>
    </source>
</reference>
<dbReference type="OrthoDB" id="3168582at2759"/>
<dbReference type="HOGENOM" id="CLU_1428745_0_0_1"/>
<gene>
    <name evidence="1" type="ORF">M378DRAFT_165969</name>
</gene>
<protein>
    <submittedName>
        <fullName evidence="1">Uncharacterized protein</fullName>
    </submittedName>
</protein>
<evidence type="ECO:0000313" key="2">
    <source>
        <dbReference type="Proteomes" id="UP000054549"/>
    </source>
</evidence>
<dbReference type="AlphaFoldDB" id="A0A0C2WZH0"/>
<dbReference type="EMBL" id="KN818273">
    <property type="protein sequence ID" value="KIL62266.1"/>
    <property type="molecule type" value="Genomic_DNA"/>
</dbReference>
<proteinExistence type="predicted"/>
<organism evidence="1 2">
    <name type="scientific">Amanita muscaria (strain Koide BX008)</name>
    <dbReference type="NCBI Taxonomy" id="946122"/>
    <lineage>
        <taxon>Eukaryota</taxon>
        <taxon>Fungi</taxon>
        <taxon>Dikarya</taxon>
        <taxon>Basidiomycota</taxon>
        <taxon>Agaricomycotina</taxon>
        <taxon>Agaricomycetes</taxon>
        <taxon>Agaricomycetidae</taxon>
        <taxon>Agaricales</taxon>
        <taxon>Pluteineae</taxon>
        <taxon>Amanitaceae</taxon>
        <taxon>Amanita</taxon>
    </lineage>
</organism>
<sequence>MAETKRLLEAASTLSDLLRSRGIPHAFHGNVLTATLANVSHSDEILCIVENGHSQHHPFRRVRDAISSNDDFKVTHSPWTDRLHVVYRRFIPAIEIEILPSGEAGPRRLDANTVMRVQGVPFLTISEFVRAKLNSWMIRRLDRDAQDINYVLSRYWNRVDINRIPEHDMTQFVTSHSSAASSWAAIKKKYGM</sequence>
<dbReference type="STRING" id="946122.A0A0C2WZH0"/>
<accession>A0A0C2WZH0</accession>
<evidence type="ECO:0000313" key="1">
    <source>
        <dbReference type="EMBL" id="KIL62266.1"/>
    </source>
</evidence>
<keyword evidence="2" id="KW-1185">Reference proteome</keyword>
<name>A0A0C2WZH0_AMAMK</name>
<dbReference type="Proteomes" id="UP000054549">
    <property type="component" value="Unassembled WGS sequence"/>
</dbReference>